<sequence length="612" mass="68413">MMKVTSFQTRQSMGNKEICILVVHDDPIYRNIVAKMLQYCSHYEGIEVEITQTKDFVLCTLLFKFEHLFPGVLKQTIEDSLSTIREKKDRLNLFVTDIHRSNTNGFEILQYIEKEFKLDIMSMSPYENTKLVPIGLTSNGNLYFLKSLNVNDFKSLWQYAYAKERGKTTSDQDSPLLDENMVQDSLGNTSLFREVARGDLKPKRRESQETTEQNDATSDDSPNEKRQRVTWTDWMHHKFVEAIKELGPERAFPKKILELMNVPGLTRESVASHLQNLNLANGDDMQNQHLVSIKHDIRIYRKIHAIYTDFDMKSSYRTTWKDFVILSLPTKSPSVAAYICKNATAGRKYRLGMRRAEEAMQSTASVFGSKLTTQLKQKCFSSSHFAQNFNSSQGQPLYLNQLPHSTSCQPGSIYSCLFHPETSTSTSNLGHEQLLTGTYPYGHSVSPFDATARNAGNLYGFGTEQSNSQTGLGCLTQVDSECVPGTQVNLNCETGAIFPGIGNGRSSNTVSAYVGYRLACNGKSIKTGQMVVSCDDVSAGVSGSESLIQTPLALGNDIPQQQPSQPPDLSVGRDLEDLGAEGEDHCLLDATGSTSPQFWNYDFYGTLLDNTD</sequence>
<dbReference type="PROSITE" id="PS50110">
    <property type="entry name" value="RESPONSE_REGULATORY"/>
    <property type="match status" value="1"/>
</dbReference>
<dbReference type="GO" id="GO:0009736">
    <property type="term" value="P:cytokinin-activated signaling pathway"/>
    <property type="evidence" value="ECO:0007669"/>
    <property type="project" value="InterPro"/>
</dbReference>
<dbReference type="GO" id="GO:0005634">
    <property type="term" value="C:nucleus"/>
    <property type="evidence" value="ECO:0007669"/>
    <property type="project" value="UniProtKB-SubCell"/>
</dbReference>
<evidence type="ECO:0000256" key="1">
    <source>
        <dbReference type="ARBA" id="ARBA00004123"/>
    </source>
</evidence>
<dbReference type="OrthoDB" id="21225at2759"/>
<evidence type="ECO:0000256" key="5">
    <source>
        <dbReference type="ARBA" id="ARBA00023159"/>
    </source>
</evidence>
<dbReference type="Pfam" id="PF00249">
    <property type="entry name" value="Myb_DNA-binding"/>
    <property type="match status" value="1"/>
</dbReference>
<dbReference type="PANTHER" id="PTHR43874">
    <property type="entry name" value="TWO-COMPONENT RESPONSE REGULATOR"/>
    <property type="match status" value="1"/>
</dbReference>
<evidence type="ECO:0000256" key="9">
    <source>
        <dbReference type="SAM" id="MobiDB-lite"/>
    </source>
</evidence>
<dbReference type="EMBL" id="WJXA01000007">
    <property type="protein sequence ID" value="KAF7138530.1"/>
    <property type="molecule type" value="Genomic_DNA"/>
</dbReference>
<evidence type="ECO:0000256" key="8">
    <source>
        <dbReference type="PROSITE-ProRule" id="PRU00169"/>
    </source>
</evidence>
<evidence type="ECO:0000313" key="12">
    <source>
        <dbReference type="EMBL" id="KAF7138530.1"/>
    </source>
</evidence>
<feature type="region of interest" description="Disordered" evidence="9">
    <location>
        <begin position="555"/>
        <end position="575"/>
    </location>
</feature>
<keyword evidence="4" id="KW-0805">Transcription regulation</keyword>
<keyword evidence="5" id="KW-0010">Activator</keyword>
<dbReference type="SUPFAM" id="SSF46689">
    <property type="entry name" value="Homeodomain-like"/>
    <property type="match status" value="1"/>
</dbReference>
<dbReference type="GO" id="GO:0000160">
    <property type="term" value="P:phosphorelay signal transduction system"/>
    <property type="evidence" value="ECO:0007669"/>
    <property type="project" value="UniProtKB-KW"/>
</dbReference>
<dbReference type="InterPro" id="IPR006447">
    <property type="entry name" value="Myb_dom_plants"/>
</dbReference>
<dbReference type="InterPro" id="IPR045279">
    <property type="entry name" value="ARR-like"/>
</dbReference>
<keyword evidence="2 8" id="KW-0597">Phosphoprotein</keyword>
<evidence type="ECO:0000256" key="6">
    <source>
        <dbReference type="ARBA" id="ARBA00023163"/>
    </source>
</evidence>
<feature type="region of interest" description="Disordered" evidence="9">
    <location>
        <begin position="197"/>
        <end position="227"/>
    </location>
</feature>
<name>A0A834LJC4_RHOSS</name>
<keyword evidence="13" id="KW-1185">Reference proteome</keyword>
<dbReference type="Proteomes" id="UP000626092">
    <property type="component" value="Unassembled WGS sequence"/>
</dbReference>
<feature type="compositionally biased region" description="Basic and acidic residues" evidence="9">
    <location>
        <begin position="197"/>
        <end position="208"/>
    </location>
</feature>
<keyword evidence="7" id="KW-0539">Nucleus</keyword>
<dbReference type="InterPro" id="IPR001005">
    <property type="entry name" value="SANT/Myb"/>
</dbReference>
<protein>
    <submittedName>
        <fullName evidence="12">Uncharacterized protein</fullName>
    </submittedName>
</protein>
<dbReference type="SUPFAM" id="SSF52172">
    <property type="entry name" value="CheY-like"/>
    <property type="match status" value="1"/>
</dbReference>
<keyword evidence="6" id="KW-0804">Transcription</keyword>
<dbReference type="InterPro" id="IPR001789">
    <property type="entry name" value="Sig_transdc_resp-reg_receiver"/>
</dbReference>
<evidence type="ECO:0000259" key="11">
    <source>
        <dbReference type="PROSITE" id="PS51294"/>
    </source>
</evidence>
<dbReference type="FunFam" id="1.10.10.60:FF:000007">
    <property type="entry name" value="Two-component response regulator"/>
    <property type="match status" value="1"/>
</dbReference>
<dbReference type="NCBIfam" id="TIGR01557">
    <property type="entry name" value="myb_SHAQKYF"/>
    <property type="match status" value="1"/>
</dbReference>
<feature type="domain" description="Response regulatory" evidence="10">
    <location>
        <begin position="19"/>
        <end position="161"/>
    </location>
</feature>
<accession>A0A834LJC4</accession>
<dbReference type="InterPro" id="IPR017930">
    <property type="entry name" value="Myb_dom"/>
</dbReference>
<evidence type="ECO:0000256" key="7">
    <source>
        <dbReference type="ARBA" id="ARBA00023242"/>
    </source>
</evidence>
<gene>
    <name evidence="12" type="ORF">RHSIM_Rhsim07G0021200</name>
</gene>
<evidence type="ECO:0000256" key="3">
    <source>
        <dbReference type="ARBA" id="ARBA00023012"/>
    </source>
</evidence>
<dbReference type="Gene3D" id="3.40.50.2300">
    <property type="match status" value="1"/>
</dbReference>
<feature type="domain" description="HTH myb-type" evidence="11">
    <location>
        <begin position="223"/>
        <end position="282"/>
    </location>
</feature>
<comment type="subcellular location">
    <subcellularLocation>
        <location evidence="1">Nucleus</location>
    </subcellularLocation>
</comment>
<dbReference type="GO" id="GO:0003677">
    <property type="term" value="F:DNA binding"/>
    <property type="evidence" value="ECO:0007669"/>
    <property type="project" value="InterPro"/>
</dbReference>
<comment type="caution">
    <text evidence="12">The sequence shown here is derived from an EMBL/GenBank/DDBJ whole genome shotgun (WGS) entry which is preliminary data.</text>
</comment>
<keyword evidence="3" id="KW-0902">Two-component regulatory system</keyword>
<proteinExistence type="predicted"/>
<dbReference type="AlphaFoldDB" id="A0A834LJC4"/>
<reference evidence="12" key="1">
    <citation type="submission" date="2019-11" db="EMBL/GenBank/DDBJ databases">
        <authorList>
            <person name="Liu Y."/>
            <person name="Hou J."/>
            <person name="Li T.-Q."/>
            <person name="Guan C.-H."/>
            <person name="Wu X."/>
            <person name="Wu H.-Z."/>
            <person name="Ling F."/>
            <person name="Zhang R."/>
            <person name="Shi X.-G."/>
            <person name="Ren J.-P."/>
            <person name="Chen E.-F."/>
            <person name="Sun J.-M."/>
        </authorList>
    </citation>
    <scope>NUCLEOTIDE SEQUENCE</scope>
    <source>
        <strain evidence="12">Adult_tree_wgs_1</strain>
        <tissue evidence="12">Leaves</tissue>
    </source>
</reference>
<dbReference type="InterPro" id="IPR011006">
    <property type="entry name" value="CheY-like_superfamily"/>
</dbReference>
<feature type="compositionally biased region" description="Polar residues" evidence="9">
    <location>
        <begin position="210"/>
        <end position="220"/>
    </location>
</feature>
<dbReference type="PANTHER" id="PTHR43874:SF19">
    <property type="entry name" value="RESPONSE REGULATOR 23-RELATED"/>
    <property type="match status" value="1"/>
</dbReference>
<evidence type="ECO:0000259" key="10">
    <source>
        <dbReference type="PROSITE" id="PS50110"/>
    </source>
</evidence>
<dbReference type="PROSITE" id="PS51294">
    <property type="entry name" value="HTH_MYB"/>
    <property type="match status" value="1"/>
</dbReference>
<dbReference type="Gene3D" id="1.10.10.60">
    <property type="entry name" value="Homeodomain-like"/>
    <property type="match status" value="1"/>
</dbReference>
<evidence type="ECO:0000256" key="2">
    <source>
        <dbReference type="ARBA" id="ARBA00022553"/>
    </source>
</evidence>
<dbReference type="InterPro" id="IPR009057">
    <property type="entry name" value="Homeodomain-like_sf"/>
</dbReference>
<feature type="modified residue" description="4-aspartylphosphate" evidence="8">
    <location>
        <position position="97"/>
    </location>
</feature>
<evidence type="ECO:0000256" key="4">
    <source>
        <dbReference type="ARBA" id="ARBA00023015"/>
    </source>
</evidence>
<evidence type="ECO:0000313" key="13">
    <source>
        <dbReference type="Proteomes" id="UP000626092"/>
    </source>
</evidence>
<organism evidence="12 13">
    <name type="scientific">Rhododendron simsii</name>
    <name type="common">Sims's rhododendron</name>
    <dbReference type="NCBI Taxonomy" id="118357"/>
    <lineage>
        <taxon>Eukaryota</taxon>
        <taxon>Viridiplantae</taxon>
        <taxon>Streptophyta</taxon>
        <taxon>Embryophyta</taxon>
        <taxon>Tracheophyta</taxon>
        <taxon>Spermatophyta</taxon>
        <taxon>Magnoliopsida</taxon>
        <taxon>eudicotyledons</taxon>
        <taxon>Gunneridae</taxon>
        <taxon>Pentapetalae</taxon>
        <taxon>asterids</taxon>
        <taxon>Ericales</taxon>
        <taxon>Ericaceae</taxon>
        <taxon>Ericoideae</taxon>
        <taxon>Rhodoreae</taxon>
        <taxon>Rhododendron</taxon>
    </lineage>
</organism>